<dbReference type="EMBL" id="QVFD01000007">
    <property type="protein sequence ID" value="RGC47028.1"/>
    <property type="molecule type" value="Genomic_DNA"/>
</dbReference>
<accession>A0A3E2XMR3</accession>
<name>A0A3E2XMR3_9FIRM</name>
<dbReference type="Pfam" id="PF09359">
    <property type="entry name" value="VTC"/>
    <property type="match status" value="1"/>
</dbReference>
<dbReference type="AlphaFoldDB" id="A0A3E2XMR3"/>
<reference evidence="2 3" key="1">
    <citation type="submission" date="2018-08" db="EMBL/GenBank/DDBJ databases">
        <title>A genome reference for cultivated species of the human gut microbiota.</title>
        <authorList>
            <person name="Zou Y."/>
            <person name="Xue W."/>
            <person name="Luo G."/>
        </authorList>
    </citation>
    <scope>NUCLEOTIDE SEQUENCE [LARGE SCALE GENOMIC DNA]</scope>
    <source>
        <strain evidence="2 3">AM28-39</strain>
    </source>
</reference>
<sequence>MKNQMIFKRYEIKYLLTSEQRLSIQEAMKPYMRLDDFGHSVIRNIYFDTDNYRLVRRSIEKPVYKEKLRMRSYRKAGQNDNVFLELKKKYQSVVYKRRILLPQNEAFGLINNPSDIQTDSQIEKEIMYFCDYYQSLRPVVYLSYLSM</sequence>
<dbReference type="OrthoDB" id="185578at2"/>
<organism evidence="2 3">
    <name type="scientific">Coprococcus catus</name>
    <dbReference type="NCBI Taxonomy" id="116085"/>
    <lineage>
        <taxon>Bacteria</taxon>
        <taxon>Bacillati</taxon>
        <taxon>Bacillota</taxon>
        <taxon>Clostridia</taxon>
        <taxon>Lachnospirales</taxon>
        <taxon>Lachnospiraceae</taxon>
        <taxon>Coprococcus</taxon>
    </lineage>
</organism>
<evidence type="ECO:0000313" key="3">
    <source>
        <dbReference type="Proteomes" id="UP000261231"/>
    </source>
</evidence>
<dbReference type="GO" id="GO:0006799">
    <property type="term" value="P:polyphosphate biosynthetic process"/>
    <property type="evidence" value="ECO:0007669"/>
    <property type="project" value="UniProtKB-ARBA"/>
</dbReference>
<feature type="domain" description="VTC" evidence="1">
    <location>
        <begin position="8"/>
        <end position="144"/>
    </location>
</feature>
<gene>
    <name evidence="2" type="ORF">DW747_08985</name>
</gene>
<dbReference type="InterPro" id="IPR018966">
    <property type="entry name" value="VTC_domain"/>
</dbReference>
<keyword evidence="3" id="KW-1185">Reference proteome</keyword>
<evidence type="ECO:0000313" key="2">
    <source>
        <dbReference type="EMBL" id="RGC47028.1"/>
    </source>
</evidence>
<dbReference type="Proteomes" id="UP000261231">
    <property type="component" value="Unassembled WGS sequence"/>
</dbReference>
<dbReference type="SUPFAM" id="SSF55154">
    <property type="entry name" value="CYTH-like phosphatases"/>
    <property type="match status" value="1"/>
</dbReference>
<comment type="caution">
    <text evidence="2">The sequence shown here is derived from an EMBL/GenBank/DDBJ whole genome shotgun (WGS) entry which is preliminary data.</text>
</comment>
<dbReference type="InterPro" id="IPR042267">
    <property type="entry name" value="VTC_sf"/>
</dbReference>
<evidence type="ECO:0000259" key="1">
    <source>
        <dbReference type="Pfam" id="PF09359"/>
    </source>
</evidence>
<protein>
    <submittedName>
        <fullName evidence="2">VTC domain-containing protein</fullName>
    </submittedName>
</protein>
<proteinExistence type="predicted"/>
<dbReference type="InterPro" id="IPR033469">
    <property type="entry name" value="CYTH-like_dom_sf"/>
</dbReference>
<dbReference type="Gene3D" id="3.20.100.30">
    <property type="entry name" value="VTC, catalytic tunnel domain"/>
    <property type="match status" value="1"/>
</dbReference>
<dbReference type="CDD" id="cd07750">
    <property type="entry name" value="PolyPPase_VTC_like"/>
    <property type="match status" value="1"/>
</dbReference>